<name>A0ABW3ZAE8_9HYPH</name>
<dbReference type="SUPFAM" id="SSF53822">
    <property type="entry name" value="Periplasmic binding protein-like I"/>
    <property type="match status" value="1"/>
</dbReference>
<keyword evidence="6" id="KW-1185">Reference proteome</keyword>
<dbReference type="InterPro" id="IPR028082">
    <property type="entry name" value="Peripla_BP_I"/>
</dbReference>
<gene>
    <name evidence="5" type="ORF">ACFQ4O_12135</name>
</gene>
<dbReference type="EMBL" id="JBHTMX010000118">
    <property type="protein sequence ID" value="MFD1332747.1"/>
    <property type="molecule type" value="Genomic_DNA"/>
</dbReference>
<dbReference type="InterPro" id="IPR046335">
    <property type="entry name" value="LacI/GalR-like_sensor"/>
</dbReference>
<dbReference type="Pfam" id="PF00356">
    <property type="entry name" value="LacI"/>
    <property type="match status" value="1"/>
</dbReference>
<dbReference type="RefSeq" id="WP_378775956.1">
    <property type="nucleotide sequence ID" value="NZ_JBHTMX010000118.1"/>
</dbReference>
<organism evidence="5 6">
    <name type="scientific">Methylopila musalis</name>
    <dbReference type="NCBI Taxonomy" id="1134781"/>
    <lineage>
        <taxon>Bacteria</taxon>
        <taxon>Pseudomonadati</taxon>
        <taxon>Pseudomonadota</taxon>
        <taxon>Alphaproteobacteria</taxon>
        <taxon>Hyphomicrobiales</taxon>
        <taxon>Methylopilaceae</taxon>
        <taxon>Methylopila</taxon>
    </lineage>
</organism>
<dbReference type="PROSITE" id="PS50932">
    <property type="entry name" value="HTH_LACI_2"/>
    <property type="match status" value="1"/>
</dbReference>
<feature type="domain" description="HTH lacI-type" evidence="4">
    <location>
        <begin position="15"/>
        <end position="69"/>
    </location>
</feature>
<dbReference type="PANTHER" id="PTHR30146">
    <property type="entry name" value="LACI-RELATED TRANSCRIPTIONAL REPRESSOR"/>
    <property type="match status" value="1"/>
</dbReference>
<dbReference type="Proteomes" id="UP001597171">
    <property type="component" value="Unassembled WGS sequence"/>
</dbReference>
<dbReference type="InterPro" id="IPR010982">
    <property type="entry name" value="Lambda_DNA-bd_dom_sf"/>
</dbReference>
<evidence type="ECO:0000256" key="1">
    <source>
        <dbReference type="ARBA" id="ARBA00023015"/>
    </source>
</evidence>
<evidence type="ECO:0000259" key="4">
    <source>
        <dbReference type="PROSITE" id="PS50932"/>
    </source>
</evidence>
<evidence type="ECO:0000256" key="3">
    <source>
        <dbReference type="ARBA" id="ARBA00023163"/>
    </source>
</evidence>
<evidence type="ECO:0000313" key="5">
    <source>
        <dbReference type="EMBL" id="MFD1332747.1"/>
    </source>
</evidence>
<protein>
    <submittedName>
        <fullName evidence="5">LacI family DNA-binding transcriptional regulator</fullName>
    </submittedName>
</protein>
<dbReference type="SMART" id="SM00354">
    <property type="entry name" value="HTH_LACI"/>
    <property type="match status" value="1"/>
</dbReference>
<dbReference type="Pfam" id="PF13377">
    <property type="entry name" value="Peripla_BP_3"/>
    <property type="match status" value="1"/>
</dbReference>
<accession>A0ABW3ZAE8</accession>
<dbReference type="SUPFAM" id="SSF47413">
    <property type="entry name" value="lambda repressor-like DNA-binding domains"/>
    <property type="match status" value="1"/>
</dbReference>
<dbReference type="GO" id="GO:0003677">
    <property type="term" value="F:DNA binding"/>
    <property type="evidence" value="ECO:0007669"/>
    <property type="project" value="UniProtKB-KW"/>
</dbReference>
<reference evidence="6" key="1">
    <citation type="journal article" date="2019" name="Int. J. Syst. Evol. Microbiol.">
        <title>The Global Catalogue of Microorganisms (GCM) 10K type strain sequencing project: providing services to taxonomists for standard genome sequencing and annotation.</title>
        <authorList>
            <consortium name="The Broad Institute Genomics Platform"/>
            <consortium name="The Broad Institute Genome Sequencing Center for Infectious Disease"/>
            <person name="Wu L."/>
            <person name="Ma J."/>
        </authorList>
    </citation>
    <scope>NUCLEOTIDE SEQUENCE [LARGE SCALE GENOMIC DNA]</scope>
    <source>
        <strain evidence="6">CCUG 61696</strain>
    </source>
</reference>
<dbReference type="PROSITE" id="PS00356">
    <property type="entry name" value="HTH_LACI_1"/>
    <property type="match status" value="1"/>
</dbReference>
<keyword evidence="3" id="KW-0804">Transcription</keyword>
<dbReference type="Gene3D" id="3.40.50.2300">
    <property type="match status" value="2"/>
</dbReference>
<evidence type="ECO:0000256" key="2">
    <source>
        <dbReference type="ARBA" id="ARBA00023125"/>
    </source>
</evidence>
<dbReference type="Gene3D" id="1.10.260.40">
    <property type="entry name" value="lambda repressor-like DNA-binding domains"/>
    <property type="match status" value="1"/>
</dbReference>
<dbReference type="PANTHER" id="PTHR30146:SF33">
    <property type="entry name" value="TRANSCRIPTIONAL REGULATOR"/>
    <property type="match status" value="1"/>
</dbReference>
<comment type="caution">
    <text evidence="5">The sequence shown here is derived from an EMBL/GenBank/DDBJ whole genome shotgun (WGS) entry which is preliminary data.</text>
</comment>
<sequence>MARLDPPAPKFKVAPTMADVARVAGVSAMTVSRALREDGSVSKATRARVLEVIDDLGYVPDQAAGALSSGRSGLVGMIAPSFTSAMHGQVARGLNATLTKAGLQLFIGFADFQEEREEQALEALLRRRPEAVVLSGGRHTAKVTRMLANAAVPVVEFFCSPEAPMQHVVAVDLRGAGRLAAERLAARGRRSLVVLGESDGFDVATQERARGACDEAARRGLPEPTMICGAGAVTPIDFGAHVVAEMLTRRPDVDGVICFNDGVAIGVIAGLRRLGRRVPDDVAVIGFGDHEVGRHLDPALTTIGFNAPALGVEVGKVLLSAFEAVRGSEEAKPYRLSLGVELVGRDSA</sequence>
<keyword evidence="2 5" id="KW-0238">DNA-binding</keyword>
<dbReference type="CDD" id="cd01575">
    <property type="entry name" value="PBP1_GntR"/>
    <property type="match status" value="1"/>
</dbReference>
<proteinExistence type="predicted"/>
<dbReference type="CDD" id="cd01392">
    <property type="entry name" value="HTH_LacI"/>
    <property type="match status" value="1"/>
</dbReference>
<evidence type="ECO:0000313" key="6">
    <source>
        <dbReference type="Proteomes" id="UP001597171"/>
    </source>
</evidence>
<dbReference type="InterPro" id="IPR000843">
    <property type="entry name" value="HTH_LacI"/>
</dbReference>
<keyword evidence="1" id="KW-0805">Transcription regulation</keyword>